<evidence type="ECO:0000256" key="1">
    <source>
        <dbReference type="ARBA" id="ARBA00004123"/>
    </source>
</evidence>
<dbReference type="Proteomes" id="UP001209570">
    <property type="component" value="Unassembled WGS sequence"/>
</dbReference>
<keyword evidence="3" id="KW-0479">Metal-binding</keyword>
<keyword evidence="10" id="KW-0539">Nucleus</keyword>
<reference evidence="15" key="1">
    <citation type="submission" date="2021-12" db="EMBL/GenBank/DDBJ databases">
        <title>Prjna785345.</title>
        <authorList>
            <person name="Rujirawat T."/>
            <person name="Krajaejun T."/>
        </authorList>
    </citation>
    <scope>NUCLEOTIDE SEQUENCE</scope>
    <source>
        <strain evidence="15">Pi057C3</strain>
    </source>
</reference>
<keyword evidence="6" id="KW-0862">Zinc</keyword>
<dbReference type="SUPFAM" id="SSF56104">
    <property type="entry name" value="SAICAR synthase-like"/>
    <property type="match status" value="2"/>
</dbReference>
<evidence type="ECO:0000256" key="4">
    <source>
        <dbReference type="ARBA" id="ARBA00022763"/>
    </source>
</evidence>
<dbReference type="NCBIfam" id="TIGR00622">
    <property type="entry name" value="ssl1"/>
    <property type="match status" value="1"/>
</dbReference>
<dbReference type="GO" id="GO:0006351">
    <property type="term" value="P:DNA-templated transcription"/>
    <property type="evidence" value="ECO:0007669"/>
    <property type="project" value="InterPro"/>
</dbReference>
<comment type="subcellular location">
    <subcellularLocation>
        <location evidence="1">Nucleus</location>
    </subcellularLocation>
</comment>
<dbReference type="PROSITE" id="PS51455">
    <property type="entry name" value="PIPK"/>
    <property type="match status" value="1"/>
</dbReference>
<organism evidence="15 16">
    <name type="scientific">Pythium insidiosum</name>
    <name type="common">Pythiosis disease agent</name>
    <dbReference type="NCBI Taxonomy" id="114742"/>
    <lineage>
        <taxon>Eukaryota</taxon>
        <taxon>Sar</taxon>
        <taxon>Stramenopiles</taxon>
        <taxon>Oomycota</taxon>
        <taxon>Peronosporomycetes</taxon>
        <taxon>Pythiales</taxon>
        <taxon>Pythiaceae</taxon>
        <taxon>Pythium</taxon>
    </lineage>
</organism>
<dbReference type="Gene3D" id="3.30.40.10">
    <property type="entry name" value="Zinc/RING finger domain, C3HC4 (zinc finger)"/>
    <property type="match status" value="1"/>
</dbReference>
<keyword evidence="11" id="KW-0067">ATP-binding</keyword>
<dbReference type="SUPFAM" id="SSF53300">
    <property type="entry name" value="vWA-like"/>
    <property type="match status" value="1"/>
</dbReference>
<evidence type="ECO:0000313" key="15">
    <source>
        <dbReference type="EMBL" id="KAJ0393494.1"/>
    </source>
</evidence>
<dbReference type="Gene3D" id="3.30.800.10">
    <property type="entry name" value="Phosphatidylinositol Phosphate Kinase II Beta"/>
    <property type="match status" value="2"/>
</dbReference>
<feature type="domain" description="PIPK" evidence="14">
    <location>
        <begin position="1"/>
        <end position="261"/>
    </location>
</feature>
<keyword evidence="11" id="KW-0547">Nucleotide-binding</keyword>
<dbReference type="CDD" id="cd00139">
    <property type="entry name" value="PIPKc"/>
    <property type="match status" value="1"/>
</dbReference>
<dbReference type="InterPro" id="IPR027484">
    <property type="entry name" value="PInositol-4-P-5-kinase_N"/>
</dbReference>
<keyword evidence="11" id="KW-0418">Kinase</keyword>
<gene>
    <name evidence="15" type="ORF">P43SY_001255</name>
</gene>
<dbReference type="PANTHER" id="PTHR12695:SF2">
    <property type="entry name" value="GENERAL TRANSCRIPTION FACTOR IIH SUBUNIT 2-RELATED"/>
    <property type="match status" value="1"/>
</dbReference>
<dbReference type="InterPro" id="IPR002035">
    <property type="entry name" value="VWF_A"/>
</dbReference>
<accession>A0AAD5Q6S0</accession>
<dbReference type="Pfam" id="PF07975">
    <property type="entry name" value="C1_4"/>
    <property type="match status" value="1"/>
</dbReference>
<dbReference type="GO" id="GO:0000439">
    <property type="term" value="C:transcription factor TFIIH core complex"/>
    <property type="evidence" value="ECO:0007669"/>
    <property type="project" value="InterPro"/>
</dbReference>
<dbReference type="GO" id="GO:0005524">
    <property type="term" value="F:ATP binding"/>
    <property type="evidence" value="ECO:0007669"/>
    <property type="project" value="UniProtKB-UniRule"/>
</dbReference>
<evidence type="ECO:0000256" key="10">
    <source>
        <dbReference type="ARBA" id="ARBA00023242"/>
    </source>
</evidence>
<evidence type="ECO:0000259" key="14">
    <source>
        <dbReference type="PROSITE" id="PS51455"/>
    </source>
</evidence>
<evidence type="ECO:0000256" key="8">
    <source>
        <dbReference type="ARBA" id="ARBA00023163"/>
    </source>
</evidence>
<dbReference type="PANTHER" id="PTHR12695">
    <property type="entry name" value="GENERAL TRANSCRIPTION FACTOR IIH SUBUNIT 2"/>
    <property type="match status" value="1"/>
</dbReference>
<sequence>MLQSFDIDKILSEHGSEGRSGNIFYFTFNKQFMVKSVPKAEYDTLRAILPHYHRYLLSNPRSMLCRYFGCYSISLPVGTRRMYFVVMHNLFSEGPVHHRFDLKGNSDRRQAITSRKVENHIELARNCRLIKTLMMDIDFRKLCDGLSLSASTVEAIQGQLCDDIVFLASRGIIDYSVLLGVRFVDDKDEMPKLIPQGAGITSFDGEKVYYLGIVDMLQRYNWRWTLQRWVLGLICKDTQDVSAVPPELYASRLDEFVRSRMFDIQGGPSGPPTGGGRGSHHQRQQHYQQHHQQHHQHQHAYHQFHGQRVLTVETVRNGPEAFHPATFLPDVPLSPSLSIDSSSVYRQSSSSPSVAYSSVKKAREREAQLVRAAIVFLKQSSEHSGHSVDELDLTEACAEIKAHVVVVHDWKASLGILIKTHAPAVFSTLQTPEFSAYLRELGLHSDLGTLMRLYERDSQRSGGSERRSLLLLYRISAHELQTLKEILPQYFQYLQTHPNSRLVRLLACLSITVGDRRSAQHFVVIPNAMFKGVEMAAPFSGRSVFHALFNPVSLIEDPTPSRFAVTVVDILTRARHRNKLLRWLHRTHQGRSPTRETKEACVSPAVDYARHTEQKVAMFLAQWTELHTHMNFIEYAKYVWWSNPTLPRQVNDRAHTMDEENGGSKSYAWEGSFERSWDAIEEDESGQLKIDIAATKKERRRRLEIARNVRKGLIRYVYVIMDLSRGMTLKDWKPHRLFCVSEALQSFVKDYFDQNPISQLGVIGVKGMKSEKLSELSGNPKNHIEKIKDALAVEKEPSLQNALEVAKSSLKTVPAYGSREVVVVYGNLVSADPGDIFQTIASLKRENIRVSFVGIGAEMHLLRKIADETHGTYRVAMDAAHLKQLMTEFTFPCPTVATAASKFATLVEMGFPQRRSGALSLCTCHQAFTTVGYLCPRCKSKSCDLPTTCQVCNLPLVSSPHLARSYHHLFPVAKFERAALQGSSGEALRAQKCFGCLLPLARDPEGAAYTCGACKHPFCSECDLYIHDSLHNCPGCS</sequence>
<keyword evidence="11" id="KW-0808">Transferase</keyword>
<dbReference type="Gene3D" id="3.40.50.410">
    <property type="entry name" value="von Willebrand factor, type A domain"/>
    <property type="match status" value="1"/>
</dbReference>
<dbReference type="InterPro" id="IPR027483">
    <property type="entry name" value="PInositol-4-P-4/5-kinase_C_sf"/>
</dbReference>
<dbReference type="PROSITE" id="PS00028">
    <property type="entry name" value="ZINC_FINGER_C2H2_1"/>
    <property type="match status" value="1"/>
</dbReference>
<evidence type="ECO:0000256" key="12">
    <source>
        <dbReference type="SAM" id="MobiDB-lite"/>
    </source>
</evidence>
<keyword evidence="4" id="KW-0227">DNA damage</keyword>
<evidence type="ECO:0000256" key="6">
    <source>
        <dbReference type="ARBA" id="ARBA00022833"/>
    </source>
</evidence>
<feature type="region of interest" description="Disordered" evidence="12">
    <location>
        <begin position="264"/>
        <end position="303"/>
    </location>
</feature>
<protein>
    <submittedName>
        <fullName evidence="15">Uncharacterized protein</fullName>
    </submittedName>
</protein>
<keyword evidence="5" id="KW-0863">Zinc-finger</keyword>
<dbReference type="GO" id="GO:0005675">
    <property type="term" value="C:transcription factor TFIIH holo complex"/>
    <property type="evidence" value="ECO:0007669"/>
    <property type="project" value="TreeGrafter"/>
</dbReference>
<dbReference type="SMART" id="SM01047">
    <property type="entry name" value="C1_4"/>
    <property type="match status" value="1"/>
</dbReference>
<dbReference type="InterPro" id="IPR004595">
    <property type="entry name" value="TFIIH_C1-like_dom"/>
</dbReference>
<dbReference type="SMART" id="SM00330">
    <property type="entry name" value="PIPKc"/>
    <property type="match status" value="1"/>
</dbReference>
<dbReference type="GO" id="GO:0006289">
    <property type="term" value="P:nucleotide-excision repair"/>
    <property type="evidence" value="ECO:0007669"/>
    <property type="project" value="InterPro"/>
</dbReference>
<feature type="domain" description="VWFA" evidence="13">
    <location>
        <begin position="716"/>
        <end position="889"/>
    </location>
</feature>
<evidence type="ECO:0000256" key="9">
    <source>
        <dbReference type="ARBA" id="ARBA00023204"/>
    </source>
</evidence>
<keyword evidence="16" id="KW-1185">Reference proteome</keyword>
<dbReference type="Pfam" id="PF01504">
    <property type="entry name" value="PIP5K"/>
    <property type="match status" value="3"/>
</dbReference>
<evidence type="ECO:0000256" key="11">
    <source>
        <dbReference type="PROSITE-ProRule" id="PRU00781"/>
    </source>
</evidence>
<keyword evidence="8" id="KW-0804">Transcription</keyword>
<evidence type="ECO:0000256" key="5">
    <source>
        <dbReference type="ARBA" id="ARBA00022771"/>
    </source>
</evidence>
<name>A0AAD5Q6S0_PYTIN</name>
<dbReference type="GO" id="GO:0046488">
    <property type="term" value="P:phosphatidylinositol metabolic process"/>
    <property type="evidence" value="ECO:0007669"/>
    <property type="project" value="UniProtKB-UniRule"/>
</dbReference>
<dbReference type="InterPro" id="IPR013087">
    <property type="entry name" value="Znf_C2H2_type"/>
</dbReference>
<comment type="similarity">
    <text evidence="2">Belongs to the GTF2H2 family.</text>
</comment>
<evidence type="ECO:0000256" key="3">
    <source>
        <dbReference type="ARBA" id="ARBA00022723"/>
    </source>
</evidence>
<dbReference type="GO" id="GO:0006357">
    <property type="term" value="P:regulation of transcription by RNA polymerase II"/>
    <property type="evidence" value="ECO:0007669"/>
    <property type="project" value="TreeGrafter"/>
</dbReference>
<evidence type="ECO:0000259" key="13">
    <source>
        <dbReference type="PROSITE" id="PS50234"/>
    </source>
</evidence>
<dbReference type="InterPro" id="IPR012170">
    <property type="entry name" value="TFIIH_SSL1/p44"/>
</dbReference>
<keyword evidence="7" id="KW-0805">Transcription regulation</keyword>
<feature type="compositionally biased region" description="Basic residues" evidence="12">
    <location>
        <begin position="278"/>
        <end position="302"/>
    </location>
</feature>
<dbReference type="Pfam" id="PF04056">
    <property type="entry name" value="Ssl1"/>
    <property type="match status" value="1"/>
</dbReference>
<dbReference type="InterPro" id="IPR036465">
    <property type="entry name" value="vWFA_dom_sf"/>
</dbReference>
<comment type="caution">
    <text evidence="15">The sequence shown here is derived from an EMBL/GenBank/DDBJ whole genome shotgun (WGS) entry which is preliminary data.</text>
</comment>
<keyword evidence="9" id="KW-0234">DNA repair</keyword>
<dbReference type="EMBL" id="JAKCXM010000488">
    <property type="protein sequence ID" value="KAJ0393494.1"/>
    <property type="molecule type" value="Genomic_DNA"/>
</dbReference>
<evidence type="ECO:0000256" key="2">
    <source>
        <dbReference type="ARBA" id="ARBA00006092"/>
    </source>
</evidence>
<dbReference type="InterPro" id="IPR007198">
    <property type="entry name" value="Ssl1-like"/>
</dbReference>
<evidence type="ECO:0000256" key="7">
    <source>
        <dbReference type="ARBA" id="ARBA00023015"/>
    </source>
</evidence>
<dbReference type="InterPro" id="IPR013083">
    <property type="entry name" value="Znf_RING/FYVE/PHD"/>
</dbReference>
<dbReference type="SMART" id="SM00327">
    <property type="entry name" value="VWA"/>
    <property type="match status" value="1"/>
</dbReference>
<dbReference type="PROSITE" id="PS50234">
    <property type="entry name" value="VWFA"/>
    <property type="match status" value="1"/>
</dbReference>
<dbReference type="GO" id="GO:0008270">
    <property type="term" value="F:zinc ion binding"/>
    <property type="evidence" value="ECO:0007669"/>
    <property type="project" value="UniProtKB-KW"/>
</dbReference>
<proteinExistence type="inferred from homology"/>
<dbReference type="SUPFAM" id="SSF57889">
    <property type="entry name" value="Cysteine-rich domain"/>
    <property type="match status" value="1"/>
</dbReference>
<dbReference type="GO" id="GO:0052742">
    <property type="term" value="F:phosphatidylinositol kinase activity"/>
    <property type="evidence" value="ECO:0007669"/>
    <property type="project" value="InterPro"/>
</dbReference>
<evidence type="ECO:0000313" key="16">
    <source>
        <dbReference type="Proteomes" id="UP001209570"/>
    </source>
</evidence>
<dbReference type="InterPro" id="IPR046349">
    <property type="entry name" value="C1-like_sf"/>
</dbReference>
<dbReference type="AlphaFoldDB" id="A0AAD5Q6S0"/>
<dbReference type="FunFam" id="3.40.50.410:FF:000015">
    <property type="entry name" value="General transcription factor IIH subunit 2"/>
    <property type="match status" value="1"/>
</dbReference>
<dbReference type="InterPro" id="IPR002498">
    <property type="entry name" value="PInositol-4-P-4/5-kinase_core"/>
</dbReference>
<dbReference type="Gene3D" id="3.30.810.10">
    <property type="entry name" value="2-Layer Sandwich"/>
    <property type="match status" value="1"/>
</dbReference>